<protein>
    <submittedName>
        <fullName evidence="1">Uncharacterized protein</fullName>
    </submittedName>
</protein>
<keyword evidence="2" id="KW-1185">Reference proteome</keyword>
<dbReference type="Proteomes" id="UP000813824">
    <property type="component" value="Unassembled WGS sequence"/>
</dbReference>
<accession>A0A8K0XK55</accession>
<reference evidence="1" key="1">
    <citation type="journal article" date="2021" name="New Phytol.">
        <title>Evolutionary innovations through gain and loss of genes in the ectomycorrhizal Boletales.</title>
        <authorList>
            <person name="Wu G."/>
            <person name="Miyauchi S."/>
            <person name="Morin E."/>
            <person name="Kuo A."/>
            <person name="Drula E."/>
            <person name="Varga T."/>
            <person name="Kohler A."/>
            <person name="Feng B."/>
            <person name="Cao Y."/>
            <person name="Lipzen A."/>
            <person name="Daum C."/>
            <person name="Hundley H."/>
            <person name="Pangilinan J."/>
            <person name="Johnson J."/>
            <person name="Barry K."/>
            <person name="LaButti K."/>
            <person name="Ng V."/>
            <person name="Ahrendt S."/>
            <person name="Min B."/>
            <person name="Choi I.G."/>
            <person name="Park H."/>
            <person name="Plett J.M."/>
            <person name="Magnuson J."/>
            <person name="Spatafora J.W."/>
            <person name="Nagy L.G."/>
            <person name="Henrissat B."/>
            <person name="Grigoriev I.V."/>
            <person name="Yang Z.L."/>
            <person name="Xu J."/>
            <person name="Martin F.M."/>
        </authorList>
    </citation>
    <scope>NUCLEOTIDE SEQUENCE</scope>
    <source>
        <strain evidence="1">KKN 215</strain>
    </source>
</reference>
<comment type="caution">
    <text evidence="1">The sequence shown here is derived from an EMBL/GenBank/DDBJ whole genome shotgun (WGS) entry which is preliminary data.</text>
</comment>
<dbReference type="AlphaFoldDB" id="A0A8K0XK55"/>
<proteinExistence type="predicted"/>
<organism evidence="1 2">
    <name type="scientific">Cristinia sonorae</name>
    <dbReference type="NCBI Taxonomy" id="1940300"/>
    <lineage>
        <taxon>Eukaryota</taxon>
        <taxon>Fungi</taxon>
        <taxon>Dikarya</taxon>
        <taxon>Basidiomycota</taxon>
        <taxon>Agaricomycotina</taxon>
        <taxon>Agaricomycetes</taxon>
        <taxon>Agaricomycetidae</taxon>
        <taxon>Agaricales</taxon>
        <taxon>Pleurotineae</taxon>
        <taxon>Stephanosporaceae</taxon>
        <taxon>Cristinia</taxon>
    </lineage>
</organism>
<dbReference type="OrthoDB" id="3160749at2759"/>
<name>A0A8K0XK55_9AGAR</name>
<gene>
    <name evidence="1" type="ORF">BXZ70DRAFT_911266</name>
</gene>
<evidence type="ECO:0000313" key="2">
    <source>
        <dbReference type="Proteomes" id="UP000813824"/>
    </source>
</evidence>
<sequence length="132" mass="14725">MLATQAQMLNITKKKEELEISTIILLEPGEKPVGECFQVVNQLCPYGRVIWNIDSRIVDLRRTRKCLGGLSIGQLKQADMPAFKEVPAMPQSAGWNCRDWVVQAIAIMMNEGWVRLRITDGPGCHSGTNENG</sequence>
<dbReference type="EMBL" id="JAEVFJ010000061">
    <property type="protein sequence ID" value="KAH8077883.1"/>
    <property type="molecule type" value="Genomic_DNA"/>
</dbReference>
<evidence type="ECO:0000313" key="1">
    <source>
        <dbReference type="EMBL" id="KAH8077883.1"/>
    </source>
</evidence>